<evidence type="ECO:0000256" key="3">
    <source>
        <dbReference type="SAM" id="MobiDB-lite"/>
    </source>
</evidence>
<feature type="region of interest" description="Disordered" evidence="3">
    <location>
        <begin position="1"/>
        <end position="34"/>
    </location>
</feature>
<evidence type="ECO:0000313" key="5">
    <source>
        <dbReference type="EMBL" id="NIA68998.1"/>
    </source>
</evidence>
<dbReference type="SUPFAM" id="SSF75217">
    <property type="entry name" value="alpha/beta knot"/>
    <property type="match status" value="1"/>
</dbReference>
<dbReference type="Gene3D" id="3.30.1330.30">
    <property type="match status" value="1"/>
</dbReference>
<sequence length="285" mass="30683">MTKRKTKHSGSQQGKQPVRTGRNDRNPRHSAPSAGLWLYGVHPVLAALANPRRRIRRLLLSPEAAQTWGQRLRQERDPHHDKINPETLSRREIDDLLPEGAVHQGLALLSQPLDQPAIEDIIADKTHHELAESPPGRRVILLLDQVTDPHNVGAVLRSAAAFGAQAVVALDAGAPEESGSLAKSASGALEVMPYVTVTNLARTLDSLKEAGYWCLGLAGEADHSLAQSNPAEAVALVLGAEGSGLRRLTRERCDLLVKLPTRPPIQALNISNAAAVALYELLGRG</sequence>
<dbReference type="EMBL" id="JAAQPH010000006">
    <property type="protein sequence ID" value="NIA68998.1"/>
    <property type="molecule type" value="Genomic_DNA"/>
</dbReference>
<dbReference type="InterPro" id="IPR004441">
    <property type="entry name" value="rRNA_MeTrfase_TrmH"/>
</dbReference>
<dbReference type="AlphaFoldDB" id="A0A967CCD2"/>
<dbReference type="GO" id="GO:0005829">
    <property type="term" value="C:cytosol"/>
    <property type="evidence" value="ECO:0007669"/>
    <property type="project" value="TreeGrafter"/>
</dbReference>
<dbReference type="InterPro" id="IPR013123">
    <property type="entry name" value="SpoU_subst-bd"/>
</dbReference>
<dbReference type="SMART" id="SM00967">
    <property type="entry name" value="SpoU_sub_bind"/>
    <property type="match status" value="1"/>
</dbReference>
<evidence type="ECO:0000259" key="4">
    <source>
        <dbReference type="SMART" id="SM00967"/>
    </source>
</evidence>
<comment type="caution">
    <text evidence="5">The sequence shown here is derived from an EMBL/GenBank/DDBJ whole genome shotgun (WGS) entry which is preliminary data.</text>
</comment>
<evidence type="ECO:0000313" key="6">
    <source>
        <dbReference type="Proteomes" id="UP000761264"/>
    </source>
</evidence>
<dbReference type="InterPro" id="IPR029064">
    <property type="entry name" value="Ribosomal_eL30-like_sf"/>
</dbReference>
<dbReference type="GO" id="GO:0032259">
    <property type="term" value="P:methylation"/>
    <property type="evidence" value="ECO:0007669"/>
    <property type="project" value="UniProtKB-KW"/>
</dbReference>
<evidence type="ECO:0000256" key="1">
    <source>
        <dbReference type="ARBA" id="ARBA00022603"/>
    </source>
</evidence>
<keyword evidence="6" id="KW-1185">Reference proteome</keyword>
<keyword evidence="2" id="KW-0808">Transferase</keyword>
<reference evidence="5" key="1">
    <citation type="submission" date="2020-03" db="EMBL/GenBank/DDBJ databases">
        <title>Genome of Pelagibius litoralis DSM 21314T.</title>
        <authorList>
            <person name="Wang G."/>
        </authorList>
    </citation>
    <scope>NUCLEOTIDE SEQUENCE</scope>
    <source>
        <strain evidence="5">DSM 21314</strain>
    </source>
</reference>
<dbReference type="SUPFAM" id="SSF55315">
    <property type="entry name" value="L30e-like"/>
    <property type="match status" value="1"/>
</dbReference>
<dbReference type="InterPro" id="IPR001537">
    <property type="entry name" value="SpoU_MeTrfase"/>
</dbReference>
<dbReference type="Pfam" id="PF08032">
    <property type="entry name" value="SpoU_sub_bind"/>
    <property type="match status" value="1"/>
</dbReference>
<dbReference type="CDD" id="cd18103">
    <property type="entry name" value="SpoU-like_RlmB"/>
    <property type="match status" value="1"/>
</dbReference>
<protein>
    <submittedName>
        <fullName evidence="5">23S rRNA (Guanosine(2251)-2'-O)-methyltransferase RlmB</fullName>
    </submittedName>
</protein>
<dbReference type="GO" id="GO:0006396">
    <property type="term" value="P:RNA processing"/>
    <property type="evidence" value="ECO:0007669"/>
    <property type="project" value="InterPro"/>
</dbReference>
<dbReference type="NCBIfam" id="TIGR00186">
    <property type="entry name" value="rRNA_methyl_3"/>
    <property type="match status" value="1"/>
</dbReference>
<accession>A0A967CCD2</accession>
<dbReference type="PANTHER" id="PTHR46429">
    <property type="entry name" value="23S RRNA (GUANOSINE-2'-O-)-METHYLTRANSFERASE RLMB"/>
    <property type="match status" value="1"/>
</dbReference>
<dbReference type="InterPro" id="IPR029026">
    <property type="entry name" value="tRNA_m1G_MTases_N"/>
</dbReference>
<dbReference type="GO" id="GO:0008173">
    <property type="term" value="F:RNA methyltransferase activity"/>
    <property type="evidence" value="ECO:0007669"/>
    <property type="project" value="InterPro"/>
</dbReference>
<dbReference type="Proteomes" id="UP000761264">
    <property type="component" value="Unassembled WGS sequence"/>
</dbReference>
<dbReference type="PANTHER" id="PTHR46429:SF1">
    <property type="entry name" value="23S RRNA (GUANOSINE-2'-O-)-METHYLTRANSFERASE RLMB"/>
    <property type="match status" value="1"/>
</dbReference>
<dbReference type="RefSeq" id="WP_167224124.1">
    <property type="nucleotide sequence ID" value="NZ_JAAQPH010000006.1"/>
</dbReference>
<keyword evidence="1" id="KW-0489">Methyltransferase</keyword>
<dbReference type="InterPro" id="IPR029028">
    <property type="entry name" value="Alpha/beta_knot_MTases"/>
</dbReference>
<gene>
    <name evidence="5" type="primary">rlmB</name>
    <name evidence="5" type="ORF">HBA54_10375</name>
</gene>
<evidence type="ECO:0000256" key="2">
    <source>
        <dbReference type="ARBA" id="ARBA00022679"/>
    </source>
</evidence>
<proteinExistence type="predicted"/>
<dbReference type="GO" id="GO:0003723">
    <property type="term" value="F:RNA binding"/>
    <property type="evidence" value="ECO:0007669"/>
    <property type="project" value="InterPro"/>
</dbReference>
<feature type="domain" description="RNA 2-O ribose methyltransferase substrate binding" evidence="4">
    <location>
        <begin position="37"/>
        <end position="116"/>
    </location>
</feature>
<name>A0A967CCD2_9PROT</name>
<dbReference type="Pfam" id="PF00588">
    <property type="entry name" value="SpoU_methylase"/>
    <property type="match status" value="1"/>
</dbReference>
<dbReference type="Gene3D" id="3.40.1280.10">
    <property type="match status" value="1"/>
</dbReference>
<organism evidence="5 6">
    <name type="scientific">Pelagibius litoralis</name>
    <dbReference type="NCBI Taxonomy" id="374515"/>
    <lineage>
        <taxon>Bacteria</taxon>
        <taxon>Pseudomonadati</taxon>
        <taxon>Pseudomonadota</taxon>
        <taxon>Alphaproteobacteria</taxon>
        <taxon>Rhodospirillales</taxon>
        <taxon>Rhodovibrionaceae</taxon>
        <taxon>Pelagibius</taxon>
    </lineage>
</organism>